<evidence type="ECO:0000313" key="5">
    <source>
        <dbReference type="EMBL" id="UWM56348.1"/>
    </source>
</evidence>
<dbReference type="GO" id="GO:0046125">
    <property type="term" value="P:pyrimidine deoxyribonucleoside metabolic process"/>
    <property type="evidence" value="ECO:0007669"/>
    <property type="project" value="InterPro"/>
</dbReference>
<dbReference type="PIRSF" id="PIRSF000478">
    <property type="entry name" value="TP_PyNP"/>
    <property type="match status" value="1"/>
</dbReference>
<dbReference type="EC" id="2.4.2.57" evidence="3"/>
<dbReference type="Gene3D" id="2.40.40.20">
    <property type="match status" value="1"/>
</dbReference>
<dbReference type="RefSeq" id="WP_260643462.1">
    <property type="nucleotide sequence ID" value="NZ_CP104003.1"/>
</dbReference>
<dbReference type="GO" id="GO:0006206">
    <property type="term" value="P:pyrimidine nucleobase metabolic process"/>
    <property type="evidence" value="ECO:0007669"/>
    <property type="project" value="InterPro"/>
</dbReference>
<dbReference type="Pfam" id="PF02885">
    <property type="entry name" value="Glycos_trans_3N"/>
    <property type="match status" value="1"/>
</dbReference>
<dbReference type="InterPro" id="IPR000053">
    <property type="entry name" value="Thymidine/pyrmidine_PPase"/>
</dbReference>
<dbReference type="NCBIfam" id="TIGR02645">
    <property type="entry name" value="ARCH_P_rylase"/>
    <property type="match status" value="1"/>
</dbReference>
<dbReference type="SMART" id="SM00941">
    <property type="entry name" value="PYNP_C"/>
    <property type="match status" value="1"/>
</dbReference>
<dbReference type="SUPFAM" id="SSF47648">
    <property type="entry name" value="Nucleoside phosphorylase/phosphoribosyltransferase N-terminal domain"/>
    <property type="match status" value="1"/>
</dbReference>
<dbReference type="KEGG" id="ssai:N0B31_08630"/>
<dbReference type="Gene3D" id="1.20.970.50">
    <property type="match status" value="1"/>
</dbReference>
<dbReference type="Proteomes" id="UP001057580">
    <property type="component" value="Chromosome"/>
</dbReference>
<dbReference type="InterPro" id="IPR036320">
    <property type="entry name" value="Glycosyl_Trfase_fam3_N_dom_sf"/>
</dbReference>
<dbReference type="InterPro" id="IPR013102">
    <property type="entry name" value="PYNP_C"/>
</dbReference>
<dbReference type="InterPro" id="IPR017872">
    <property type="entry name" value="Pyrmidine_PPase_CS"/>
</dbReference>
<dbReference type="InterPro" id="IPR017713">
    <property type="entry name" value="AMP_phosphorylase"/>
</dbReference>
<sequence>MELHAEAIDLVTRSPTVVLNAADARELGVNPLDRVQVRWNGRSVVCIVEVTEELVPPGELGATERVGHLDGMVEVTLAPRPRSVQYVRKKLDGIELEPTEVRRIAEDITEDRLSDIELSAYVTAVYTRGFSSAETLALTEAMTGAGDRLSWDTDVVADKHSIGGVAGNRVTPVLVPIVVAAGVTVPKTSSRAITSPAGTADTMEVFCNVSFDADGIRRIVDEAGGCLVWGGGVDLSPADDRIIRAEYPLSLDPQGQLVASVLSKKRSAGSTHVVLDVPYGEDAKTGSLEEARELAEEFKKVADHLGLHLTCAITRGNAPIGRGIGPVLEARDVLAVLSGDGPEDLRQKSVRLAGLLLDACGVNADADELLESGAAERAFRDIVAAQGGDRDVSLADLTPGEHTHTLEARRPGVVSHVDNGLVSEVARRAGAPRDAGAGLELQRRLGEEVAEGDALLTVYAEHEEKLEEARGLLVGSEPIRVRPPGESVVEHL</sequence>
<dbReference type="PANTHER" id="PTHR10515:SF0">
    <property type="entry name" value="THYMIDINE PHOSPHORYLASE"/>
    <property type="match status" value="1"/>
</dbReference>
<dbReference type="Pfam" id="PF00591">
    <property type="entry name" value="Glycos_transf_3"/>
    <property type="match status" value="1"/>
</dbReference>
<dbReference type="Pfam" id="PF07831">
    <property type="entry name" value="PYNP_C"/>
    <property type="match status" value="1"/>
</dbReference>
<dbReference type="Gene3D" id="3.40.1030.10">
    <property type="entry name" value="Nucleoside phosphorylase/phosphoribosyltransferase catalytic domain"/>
    <property type="match status" value="1"/>
</dbReference>
<dbReference type="EMBL" id="CP104003">
    <property type="protein sequence ID" value="UWM56348.1"/>
    <property type="molecule type" value="Genomic_DNA"/>
</dbReference>
<dbReference type="GO" id="GO:0004645">
    <property type="term" value="F:1,4-alpha-oligoglucan phosphorylase activity"/>
    <property type="evidence" value="ECO:0007669"/>
    <property type="project" value="InterPro"/>
</dbReference>
<evidence type="ECO:0000256" key="2">
    <source>
        <dbReference type="ARBA" id="ARBA00022679"/>
    </source>
</evidence>
<dbReference type="AlphaFoldDB" id="A0A9E7R847"/>
<organism evidence="5 6">
    <name type="scientific">Salinirubellus salinus</name>
    <dbReference type="NCBI Taxonomy" id="1364945"/>
    <lineage>
        <taxon>Archaea</taxon>
        <taxon>Methanobacteriati</taxon>
        <taxon>Methanobacteriota</taxon>
        <taxon>Stenosarchaea group</taxon>
        <taxon>Halobacteria</taxon>
        <taxon>Halobacteriales</taxon>
        <taxon>Natronomonadaceae</taxon>
        <taxon>Salinirubellus</taxon>
    </lineage>
</organism>
<dbReference type="SUPFAM" id="SSF52418">
    <property type="entry name" value="Nucleoside phosphorylase/phosphoribosyltransferase catalytic domain"/>
    <property type="match status" value="1"/>
</dbReference>
<dbReference type="SUPFAM" id="SSF50692">
    <property type="entry name" value="ADC-like"/>
    <property type="match status" value="1"/>
</dbReference>
<dbReference type="InterPro" id="IPR009010">
    <property type="entry name" value="Asp_de-COase-like_dom_sf"/>
</dbReference>
<dbReference type="InterPro" id="IPR035902">
    <property type="entry name" value="Nuc_phospho_transferase"/>
</dbReference>
<dbReference type="GO" id="GO:0005829">
    <property type="term" value="C:cytosol"/>
    <property type="evidence" value="ECO:0007669"/>
    <property type="project" value="TreeGrafter"/>
</dbReference>
<dbReference type="SUPFAM" id="SSF54680">
    <property type="entry name" value="Pyrimidine nucleoside phosphorylase C-terminal domain"/>
    <property type="match status" value="1"/>
</dbReference>
<keyword evidence="6" id="KW-1185">Reference proteome</keyword>
<evidence type="ECO:0000256" key="1">
    <source>
        <dbReference type="ARBA" id="ARBA00022676"/>
    </source>
</evidence>
<dbReference type="PANTHER" id="PTHR10515">
    <property type="entry name" value="THYMIDINE PHOSPHORYLASE"/>
    <property type="match status" value="1"/>
</dbReference>
<name>A0A9E7R847_9EURY</name>
<protein>
    <recommendedName>
        <fullName evidence="3">AMP phosphorylase</fullName>
        <ecNumber evidence="3">2.4.2.57</ecNumber>
    </recommendedName>
</protein>
<evidence type="ECO:0000313" key="6">
    <source>
        <dbReference type="Proteomes" id="UP001057580"/>
    </source>
</evidence>
<dbReference type="InterPro" id="IPR036566">
    <property type="entry name" value="PYNP-like_C_sf"/>
</dbReference>
<dbReference type="GO" id="GO:0016763">
    <property type="term" value="F:pentosyltransferase activity"/>
    <property type="evidence" value="ECO:0007669"/>
    <property type="project" value="InterPro"/>
</dbReference>
<dbReference type="InterPro" id="IPR013466">
    <property type="entry name" value="Thymidine/AMP_Pase"/>
</dbReference>
<dbReference type="GeneID" id="74942482"/>
<dbReference type="Gene3D" id="3.90.1170.30">
    <property type="entry name" value="Pyrimidine nucleoside phosphorylase-like, C-terminal domain"/>
    <property type="match status" value="1"/>
</dbReference>
<evidence type="ECO:0000256" key="3">
    <source>
        <dbReference type="NCBIfam" id="TIGR03327"/>
    </source>
</evidence>
<accession>A0A9E7R847</accession>
<reference evidence="5" key="1">
    <citation type="submission" date="2022-09" db="EMBL/GenBank/DDBJ databases">
        <title>Diverse halophilic archaea isolated from saline environments.</title>
        <authorList>
            <person name="Cui H.-L."/>
        </authorList>
    </citation>
    <scope>NUCLEOTIDE SEQUENCE</scope>
    <source>
        <strain evidence="5">ZS-35-S2</strain>
    </source>
</reference>
<dbReference type="NCBIfam" id="TIGR03327">
    <property type="entry name" value="AMP_phos"/>
    <property type="match status" value="1"/>
</dbReference>
<keyword evidence="2 5" id="KW-0808">Transferase</keyword>
<feature type="domain" description="Pyrimidine nucleoside phosphorylase C-terminal" evidence="4">
    <location>
        <begin position="413"/>
        <end position="480"/>
    </location>
</feature>
<dbReference type="InterPro" id="IPR017459">
    <property type="entry name" value="Glycosyl_Trfase_fam3_N_dom"/>
</dbReference>
<proteinExistence type="predicted"/>
<dbReference type="InterPro" id="IPR000312">
    <property type="entry name" value="Glycosyl_Trfase_fam3"/>
</dbReference>
<keyword evidence="1 5" id="KW-0328">Glycosyltransferase</keyword>
<dbReference type="PROSITE" id="PS00647">
    <property type="entry name" value="THYMID_PHOSPHORYLASE"/>
    <property type="match status" value="1"/>
</dbReference>
<evidence type="ECO:0000259" key="4">
    <source>
        <dbReference type="SMART" id="SM00941"/>
    </source>
</evidence>
<dbReference type="NCBIfam" id="NF003338">
    <property type="entry name" value="PRK04350.1"/>
    <property type="match status" value="1"/>
</dbReference>
<gene>
    <name evidence="5" type="ORF">N0B31_08630</name>
</gene>